<organism evidence="2 3">
    <name type="scientific">Tegillarca granosa</name>
    <name type="common">Malaysian cockle</name>
    <name type="synonym">Anadara granosa</name>
    <dbReference type="NCBI Taxonomy" id="220873"/>
    <lineage>
        <taxon>Eukaryota</taxon>
        <taxon>Metazoa</taxon>
        <taxon>Spiralia</taxon>
        <taxon>Lophotrochozoa</taxon>
        <taxon>Mollusca</taxon>
        <taxon>Bivalvia</taxon>
        <taxon>Autobranchia</taxon>
        <taxon>Pteriomorphia</taxon>
        <taxon>Arcoida</taxon>
        <taxon>Arcoidea</taxon>
        <taxon>Arcidae</taxon>
        <taxon>Tegillarca</taxon>
    </lineage>
</organism>
<protein>
    <submittedName>
        <fullName evidence="2">Uncharacterized protein</fullName>
    </submittedName>
</protein>
<dbReference type="Proteomes" id="UP001217089">
    <property type="component" value="Unassembled WGS sequence"/>
</dbReference>
<accession>A0ABQ9F5B3</accession>
<sequence length="715" mass="82662">MAAGGYPNWLLAVKGEISESKEWALFLRELHDAIQQQLEEAGVQFFSDLSESEKDMFMERATQAIEGGSVYNNLYKTVSNKLDEGINADVADKLLVEEPMESKSDLLIENCEEGALTLMKKYTEMKSKLTVCLNKSLPLAIRQLAWRLFLSNSVARKAYIDLLNVNPRHAISMYDYEISQRCEQILQSESSFAELRGSTGIFYGMKAVLSYYHAKKKTRIRLRDVDHLLVIPFLQVSAPSIPRREPPSGRLITQLVEQFLTYMESRPLFVIDSGSELHDEEFAGYIDKCAKLLQTKHPDTAKLIIDRFIPDKDKIVATETGGFTVLMDGLTALLRPMTRSMFVGFMKMDTLLYVWDQYMIGLDTPNFGNEWIPVVAVMTIGLLKEKLRKCTDAQQMIQVMTYETKRLSPEQYQYEVSHHFYHDLFKLLRKDDSSVLPVLDPTQALHPPWKAWYNEVIPPFTRPQDRRKAREEREAERERLLQQQRDVEQMKKGKEAREKREEEEEFLRMAAKDQQIVEQERMKLEDQLDEERRKTMEQERRAQEEIEKIKLQIAALQKSATPGTVVSPVSSEASEREFVMSRLLVAPPPSRASRFSPVRLPSIKDIRTPTPQEDPAIARNKIMVDFLHRVAHGMEIIAHGEGNERETLDKDTEGYLKQNVEDIKRAQEKVFGHILAPGEFEDMEPEIQTDKSEKMLKLMQKWREERAAKELKNGF</sequence>
<dbReference type="EMBL" id="JARBDR010000440">
    <property type="protein sequence ID" value="KAJ8312574.1"/>
    <property type="molecule type" value="Genomic_DNA"/>
</dbReference>
<reference evidence="2 3" key="1">
    <citation type="submission" date="2022-12" db="EMBL/GenBank/DDBJ databases">
        <title>Chromosome-level genome of Tegillarca granosa.</title>
        <authorList>
            <person name="Kim J."/>
        </authorList>
    </citation>
    <scope>NUCLEOTIDE SEQUENCE [LARGE SCALE GENOMIC DNA]</scope>
    <source>
        <strain evidence="2">Teg-2019</strain>
        <tissue evidence="2">Adductor muscle</tissue>
    </source>
</reference>
<dbReference type="Gene3D" id="1.10.472.80">
    <property type="entry name" value="Ypt/Rab-GAP domain of gyp1p, domain 3"/>
    <property type="match status" value="1"/>
</dbReference>
<keyword evidence="3" id="KW-1185">Reference proteome</keyword>
<gene>
    <name evidence="2" type="ORF">KUTeg_009947</name>
</gene>
<name>A0ABQ9F5B3_TEGGR</name>
<evidence type="ECO:0000256" key="1">
    <source>
        <dbReference type="SAM" id="MobiDB-lite"/>
    </source>
</evidence>
<proteinExistence type="predicted"/>
<evidence type="ECO:0000313" key="3">
    <source>
        <dbReference type="Proteomes" id="UP001217089"/>
    </source>
</evidence>
<comment type="caution">
    <text evidence="2">The sequence shown here is derived from an EMBL/GenBank/DDBJ whole genome shotgun (WGS) entry which is preliminary data.</text>
</comment>
<feature type="region of interest" description="Disordered" evidence="1">
    <location>
        <begin position="463"/>
        <end position="505"/>
    </location>
</feature>
<evidence type="ECO:0000313" key="2">
    <source>
        <dbReference type="EMBL" id="KAJ8312574.1"/>
    </source>
</evidence>